<accession>A0ABT4SD74</accession>
<dbReference type="InterPro" id="IPR009003">
    <property type="entry name" value="Peptidase_S1_PA"/>
</dbReference>
<sequence>MPRPTMALRATIALALIPAAVASAALTSDAASRSARIHLSADTQPKPERPTLDKLVALAEQRGVTLAQAIDEHVTEVTGHGTDAATLPYFKIDDLPLAELVDLEDVAEAEGITHKQAIDRYGWQPAFRKVTDTLRQAYPDEITATSMSQDGRGARLAFKGPIPPRAITLARTLPVAVDLVGETGFSEREVEAARTKALKAVTGRAGTGDVGASFDAEKGTVSIEVEAEATTQEVRQDLGEVARSTLPADSEIRIDVKVVDELDIEPQDKYIRGGGLLDEGCTVGFVVNYHASAKQAISTAGHCTVRPTYTYYNHSRDGGSTVVRSVIKHQGGRGDIALYTRGSMTATRTFYYAKNRKRYVDDSSAFAPGVGSQICHFGRVTGKHCGQVSDRDYSYYNERQRVTYEHLVMADGERNFSDRGDSGGPWYYGNTAYGIHHGGSRTPPHTWGTFTPVHQLRMFGVFVYQR</sequence>
<dbReference type="SUPFAM" id="SSF50494">
    <property type="entry name" value="Trypsin-like serine proteases"/>
    <property type="match status" value="1"/>
</dbReference>
<keyword evidence="4" id="KW-1185">Reference proteome</keyword>
<name>A0ABT4SD74_9ACTN</name>
<dbReference type="RefSeq" id="WP_270155996.1">
    <property type="nucleotide sequence ID" value="NZ_JAPNNL010000061.1"/>
</dbReference>
<dbReference type="InterPro" id="IPR043504">
    <property type="entry name" value="Peptidase_S1_PA_chymotrypsin"/>
</dbReference>
<evidence type="ECO:0000313" key="4">
    <source>
        <dbReference type="Proteomes" id="UP001144036"/>
    </source>
</evidence>
<organism evidence="3 4">
    <name type="scientific">Nonomuraea corallina</name>
    <dbReference type="NCBI Taxonomy" id="2989783"/>
    <lineage>
        <taxon>Bacteria</taxon>
        <taxon>Bacillati</taxon>
        <taxon>Actinomycetota</taxon>
        <taxon>Actinomycetes</taxon>
        <taxon>Streptosporangiales</taxon>
        <taxon>Streptosporangiaceae</taxon>
        <taxon>Nonomuraea</taxon>
    </lineage>
</organism>
<dbReference type="Pfam" id="PF00089">
    <property type="entry name" value="Trypsin"/>
    <property type="match status" value="1"/>
</dbReference>
<evidence type="ECO:0000313" key="3">
    <source>
        <dbReference type="EMBL" id="MDA0635158.1"/>
    </source>
</evidence>
<dbReference type="EMBL" id="JAPNNL010000061">
    <property type="protein sequence ID" value="MDA0635158.1"/>
    <property type="molecule type" value="Genomic_DNA"/>
</dbReference>
<comment type="caution">
    <text evidence="3">The sequence shown here is derived from an EMBL/GenBank/DDBJ whole genome shotgun (WGS) entry which is preliminary data.</text>
</comment>
<gene>
    <name evidence="3" type="ORF">OUY22_17200</name>
</gene>
<dbReference type="Proteomes" id="UP001144036">
    <property type="component" value="Unassembled WGS sequence"/>
</dbReference>
<dbReference type="InterPro" id="IPR001254">
    <property type="entry name" value="Trypsin_dom"/>
</dbReference>
<evidence type="ECO:0000256" key="1">
    <source>
        <dbReference type="SAM" id="SignalP"/>
    </source>
</evidence>
<feature type="signal peptide" evidence="1">
    <location>
        <begin position="1"/>
        <end position="24"/>
    </location>
</feature>
<feature type="domain" description="Peptidase S1" evidence="2">
    <location>
        <begin position="294"/>
        <end position="456"/>
    </location>
</feature>
<keyword evidence="1" id="KW-0732">Signal</keyword>
<protein>
    <submittedName>
        <fullName evidence="3">S1 family peptidase</fullName>
    </submittedName>
</protein>
<dbReference type="CDD" id="cd21112">
    <property type="entry name" value="alphaLP-like"/>
    <property type="match status" value="1"/>
</dbReference>
<proteinExistence type="predicted"/>
<feature type="chain" id="PRO_5045053512" evidence="1">
    <location>
        <begin position="25"/>
        <end position="466"/>
    </location>
</feature>
<dbReference type="Gene3D" id="2.40.10.10">
    <property type="entry name" value="Trypsin-like serine proteases"/>
    <property type="match status" value="2"/>
</dbReference>
<evidence type="ECO:0000259" key="2">
    <source>
        <dbReference type="Pfam" id="PF00089"/>
    </source>
</evidence>
<reference evidence="3" key="1">
    <citation type="submission" date="2022-11" db="EMBL/GenBank/DDBJ databases">
        <title>Nonomuraea corallina sp. nov., a new species of the genus Nonomuraea isolated from sea side sediment in Thai sea.</title>
        <authorList>
            <person name="Ngamcharungchit C."/>
            <person name="Matsumoto A."/>
            <person name="Suriyachadkun C."/>
            <person name="Panbangred W."/>
            <person name="Inahashi Y."/>
            <person name="Intra B."/>
        </authorList>
    </citation>
    <scope>NUCLEOTIDE SEQUENCE</scope>
    <source>
        <strain evidence="3">MCN248</strain>
    </source>
</reference>